<dbReference type="STRING" id="576131.SAMN05444486_101268"/>
<reference evidence="1 2" key="1">
    <citation type="submission" date="2016-10" db="EMBL/GenBank/DDBJ databases">
        <authorList>
            <person name="de Groot N.N."/>
        </authorList>
    </citation>
    <scope>NUCLEOTIDE SEQUENCE [LARGE SCALE GENOMIC DNA]</scope>
    <source>
        <strain evidence="1 2">DSM 24677</strain>
    </source>
</reference>
<dbReference type="RefSeq" id="WP_089887211.1">
    <property type="nucleotide sequence ID" value="NZ_CALJFH010000018.1"/>
</dbReference>
<sequence length="187" mass="19273">MSYSMGEIESHCRKAARGAGFSFGEAEEAGQAVRRLSAAGLAGAEALLAYLTAREAGETQDSSCPIKLGCQLVDGASPSLATCHTPMLLLPFLSPLAEAQGTALLLRGAVFEGLATLDGGLHVIHPALQDSDLSLQSATAPNADLVWRATCSRDTYAALDAFCQRTYAPETEASRAKGAGAGNDGNT</sequence>
<proteinExistence type="predicted"/>
<dbReference type="InterPro" id="IPR022201">
    <property type="entry name" value="DUF3726"/>
</dbReference>
<dbReference type="AlphaFoldDB" id="A0A1H3H827"/>
<dbReference type="Proteomes" id="UP000199026">
    <property type="component" value="Unassembled WGS sequence"/>
</dbReference>
<evidence type="ECO:0008006" key="3">
    <source>
        <dbReference type="Google" id="ProtNLM"/>
    </source>
</evidence>
<dbReference type="OrthoDB" id="8420038at2"/>
<dbReference type="Pfam" id="PF12525">
    <property type="entry name" value="DUF3726"/>
    <property type="match status" value="1"/>
</dbReference>
<dbReference type="GeneID" id="78123075"/>
<organism evidence="1 2">
    <name type="scientific">Lentibacter algarum</name>
    <dbReference type="NCBI Taxonomy" id="576131"/>
    <lineage>
        <taxon>Bacteria</taxon>
        <taxon>Pseudomonadati</taxon>
        <taxon>Pseudomonadota</taxon>
        <taxon>Alphaproteobacteria</taxon>
        <taxon>Rhodobacterales</taxon>
        <taxon>Roseobacteraceae</taxon>
        <taxon>Lentibacter</taxon>
    </lineage>
</organism>
<evidence type="ECO:0000313" key="1">
    <source>
        <dbReference type="EMBL" id="SDY11567.1"/>
    </source>
</evidence>
<name>A0A1H3H827_9RHOB</name>
<protein>
    <recommendedName>
        <fullName evidence="3">DUF3726 domain-containing protein</fullName>
    </recommendedName>
</protein>
<evidence type="ECO:0000313" key="2">
    <source>
        <dbReference type="Proteomes" id="UP000199026"/>
    </source>
</evidence>
<accession>A0A1H3H827</accession>
<dbReference type="EMBL" id="FNPR01000001">
    <property type="protein sequence ID" value="SDY11567.1"/>
    <property type="molecule type" value="Genomic_DNA"/>
</dbReference>
<keyword evidence="2" id="KW-1185">Reference proteome</keyword>
<gene>
    <name evidence="1" type="ORF">SAMN05444486_101268</name>
</gene>